<name>A8NRR5_COPC7</name>
<dbReference type="CDD" id="cd18808">
    <property type="entry name" value="SF1_C_Upf1"/>
    <property type="match status" value="1"/>
</dbReference>
<dbReference type="FunCoup" id="A8NRR5">
    <property type="interactions" value="92"/>
</dbReference>
<dbReference type="EMBL" id="AACS02000008">
    <property type="protein sequence ID" value="EAU85901.2"/>
    <property type="molecule type" value="Genomic_DNA"/>
</dbReference>
<dbReference type="InterPro" id="IPR024481">
    <property type="entry name" value="Helicase_Sen1_N"/>
</dbReference>
<keyword evidence="3" id="KW-0378">Hydrolase</keyword>
<evidence type="ECO:0000256" key="2">
    <source>
        <dbReference type="ARBA" id="ARBA00022741"/>
    </source>
</evidence>
<dbReference type="InterPro" id="IPR047187">
    <property type="entry name" value="SF1_C_Upf1"/>
</dbReference>
<dbReference type="GO" id="GO:0001147">
    <property type="term" value="F:transcription termination site sequence-specific DNA binding"/>
    <property type="evidence" value="ECO:0007669"/>
    <property type="project" value="TreeGrafter"/>
</dbReference>
<dbReference type="InterPro" id="IPR027417">
    <property type="entry name" value="P-loop_NTPase"/>
</dbReference>
<dbReference type="Pfam" id="PF13086">
    <property type="entry name" value="AAA_11"/>
    <property type="match status" value="1"/>
</dbReference>
<feature type="coiled-coil region" evidence="7">
    <location>
        <begin position="1419"/>
        <end position="1498"/>
    </location>
</feature>
<dbReference type="InterPro" id="IPR041679">
    <property type="entry name" value="DNA2/NAM7-like_C"/>
</dbReference>
<keyword evidence="5" id="KW-0067">ATP-binding</keyword>
<dbReference type="Pfam" id="PF13087">
    <property type="entry name" value="AAA_12"/>
    <property type="match status" value="1"/>
</dbReference>
<feature type="compositionally biased region" description="Basic and acidic residues" evidence="8">
    <location>
        <begin position="905"/>
        <end position="927"/>
    </location>
</feature>
<dbReference type="STRING" id="240176.A8NRR5"/>
<comment type="caution">
    <text evidence="10">The sequence shown here is derived from an EMBL/GenBank/DDBJ whole genome shotgun (WGS) entry which is preliminary data.</text>
</comment>
<dbReference type="GO" id="GO:0005694">
    <property type="term" value="C:chromosome"/>
    <property type="evidence" value="ECO:0007669"/>
    <property type="project" value="UniProtKB-ARBA"/>
</dbReference>
<reference evidence="10 11" key="1">
    <citation type="journal article" date="2010" name="Proc. Natl. Acad. Sci. U.S.A.">
        <title>Insights into evolution of multicellular fungi from the assembled chromosomes of the mushroom Coprinopsis cinerea (Coprinus cinereus).</title>
        <authorList>
            <person name="Stajich J.E."/>
            <person name="Wilke S.K."/>
            <person name="Ahren D."/>
            <person name="Au C.H."/>
            <person name="Birren B.W."/>
            <person name="Borodovsky M."/>
            <person name="Burns C."/>
            <person name="Canback B."/>
            <person name="Casselton L.A."/>
            <person name="Cheng C.K."/>
            <person name="Deng J."/>
            <person name="Dietrich F.S."/>
            <person name="Fargo D.C."/>
            <person name="Farman M.L."/>
            <person name="Gathman A.C."/>
            <person name="Goldberg J."/>
            <person name="Guigo R."/>
            <person name="Hoegger P.J."/>
            <person name="Hooker J.B."/>
            <person name="Huggins A."/>
            <person name="James T.Y."/>
            <person name="Kamada T."/>
            <person name="Kilaru S."/>
            <person name="Kodira C."/>
            <person name="Kues U."/>
            <person name="Kupfer D."/>
            <person name="Kwan H.S."/>
            <person name="Lomsadze A."/>
            <person name="Li W."/>
            <person name="Lilly W.W."/>
            <person name="Ma L.J."/>
            <person name="Mackey A.J."/>
            <person name="Manning G."/>
            <person name="Martin F."/>
            <person name="Muraguchi H."/>
            <person name="Natvig D.O."/>
            <person name="Palmerini H."/>
            <person name="Ramesh M.A."/>
            <person name="Rehmeyer C.J."/>
            <person name="Roe B.A."/>
            <person name="Shenoy N."/>
            <person name="Stanke M."/>
            <person name="Ter-Hovhannisyan V."/>
            <person name="Tunlid A."/>
            <person name="Velagapudi R."/>
            <person name="Vision T.J."/>
            <person name="Zeng Q."/>
            <person name="Zolan M.E."/>
            <person name="Pukkila P.J."/>
        </authorList>
    </citation>
    <scope>NUCLEOTIDE SEQUENCE [LARGE SCALE GENOMIC DNA]</scope>
    <source>
        <strain evidence="11">Okayama-7 / 130 / ATCC MYA-4618 / FGSC 9003</strain>
    </source>
</reference>
<dbReference type="GO" id="GO:0016787">
    <property type="term" value="F:hydrolase activity"/>
    <property type="evidence" value="ECO:0007669"/>
    <property type="project" value="UniProtKB-KW"/>
</dbReference>
<dbReference type="eggNOG" id="KOG1801">
    <property type="taxonomic scope" value="Eukaryota"/>
</dbReference>
<evidence type="ECO:0000259" key="9">
    <source>
        <dbReference type="SMART" id="SM00487"/>
    </source>
</evidence>
<dbReference type="Proteomes" id="UP000001861">
    <property type="component" value="Unassembled WGS sequence"/>
</dbReference>
<keyword evidence="4 10" id="KW-0347">Helicase</keyword>
<keyword evidence="2" id="KW-0547">Nucleotide-binding</keyword>
<evidence type="ECO:0000256" key="3">
    <source>
        <dbReference type="ARBA" id="ARBA00022801"/>
    </source>
</evidence>
<dbReference type="OrthoDB" id="6513042at2759"/>
<dbReference type="PANTHER" id="PTHR10887">
    <property type="entry name" value="DNA2/NAM7 HELICASE FAMILY"/>
    <property type="match status" value="1"/>
</dbReference>
<evidence type="ECO:0000256" key="1">
    <source>
        <dbReference type="ARBA" id="ARBA00007913"/>
    </source>
</evidence>
<dbReference type="Pfam" id="PF23576">
    <property type="entry name" value="SEN1_barrel"/>
    <property type="match status" value="1"/>
</dbReference>
<dbReference type="SUPFAM" id="SSF52540">
    <property type="entry name" value="P-loop containing nucleoside triphosphate hydrolases"/>
    <property type="match status" value="1"/>
</dbReference>
<dbReference type="PANTHER" id="PTHR10887:SF495">
    <property type="entry name" value="HELICASE SENATAXIN ISOFORM X1-RELATED"/>
    <property type="match status" value="1"/>
</dbReference>
<evidence type="ECO:0000313" key="11">
    <source>
        <dbReference type="Proteomes" id="UP000001861"/>
    </source>
</evidence>
<gene>
    <name evidence="10" type="ORF">CC1G_02924</name>
</gene>
<dbReference type="KEGG" id="cci:CC1G_02924"/>
<feature type="compositionally biased region" description="Polar residues" evidence="8">
    <location>
        <begin position="999"/>
        <end position="1009"/>
    </location>
</feature>
<dbReference type="CDD" id="cd18042">
    <property type="entry name" value="DEXXQc_SETX"/>
    <property type="match status" value="1"/>
</dbReference>
<dbReference type="InterPro" id="IPR045055">
    <property type="entry name" value="DNA2/NAM7-like"/>
</dbReference>
<feature type="region of interest" description="Disordered" evidence="8">
    <location>
        <begin position="902"/>
        <end position="957"/>
    </location>
</feature>
<comment type="catalytic activity">
    <reaction evidence="6">
        <text>ATP + H2O = ADP + phosphate + H(+)</text>
        <dbReference type="Rhea" id="RHEA:13065"/>
        <dbReference type="ChEBI" id="CHEBI:15377"/>
        <dbReference type="ChEBI" id="CHEBI:15378"/>
        <dbReference type="ChEBI" id="CHEBI:30616"/>
        <dbReference type="ChEBI" id="CHEBI:43474"/>
        <dbReference type="ChEBI" id="CHEBI:456216"/>
        <dbReference type="EC" id="3.6.4.12"/>
    </reaction>
    <physiologicalReaction direction="left-to-right" evidence="6">
        <dbReference type="Rhea" id="RHEA:13066"/>
    </physiologicalReaction>
</comment>
<evidence type="ECO:0000256" key="5">
    <source>
        <dbReference type="ARBA" id="ARBA00022840"/>
    </source>
</evidence>
<dbReference type="RefSeq" id="XP_001835836.2">
    <property type="nucleotide sequence ID" value="XM_001835784.2"/>
</dbReference>
<feature type="domain" description="Helicase ATP-binding" evidence="9">
    <location>
        <begin position="1285"/>
        <end position="1622"/>
    </location>
</feature>
<dbReference type="HOGENOM" id="CLU_000459_1_1_1"/>
<accession>A8NRR5</accession>
<keyword evidence="7" id="KW-0175">Coiled coil</keyword>
<dbReference type="Gene3D" id="3.40.50.300">
    <property type="entry name" value="P-loop containing nucleotide triphosphate hydrolases"/>
    <property type="match status" value="2"/>
</dbReference>
<dbReference type="Pfam" id="PF12726">
    <property type="entry name" value="SEN1_N"/>
    <property type="match status" value="1"/>
</dbReference>
<comment type="similarity">
    <text evidence="1">Belongs to the DNA2/NAM7 helicase family.</text>
</comment>
<feature type="region of interest" description="Disordered" evidence="8">
    <location>
        <begin position="976"/>
        <end position="1046"/>
    </location>
</feature>
<evidence type="ECO:0000256" key="6">
    <source>
        <dbReference type="ARBA" id="ARBA00048432"/>
    </source>
</evidence>
<dbReference type="GeneID" id="6012371"/>
<dbReference type="VEuPathDB" id="FungiDB:CC1G_02924"/>
<dbReference type="InterPro" id="IPR041677">
    <property type="entry name" value="DNA2/NAM7_AAA_11"/>
</dbReference>
<dbReference type="InterPro" id="IPR014001">
    <property type="entry name" value="Helicase_ATP-bd"/>
</dbReference>
<feature type="compositionally biased region" description="Low complexity" evidence="8">
    <location>
        <begin position="1023"/>
        <end position="1033"/>
    </location>
</feature>
<dbReference type="GO" id="GO:0006369">
    <property type="term" value="P:termination of RNA polymerase II transcription"/>
    <property type="evidence" value="ECO:0007669"/>
    <property type="project" value="TreeGrafter"/>
</dbReference>
<evidence type="ECO:0000313" key="10">
    <source>
        <dbReference type="EMBL" id="EAU85901.2"/>
    </source>
</evidence>
<dbReference type="FunFam" id="3.40.50.300:FF:000326">
    <property type="entry name" value="P-loop containing nucleoside triphosphate hydrolase"/>
    <property type="match status" value="1"/>
</dbReference>
<dbReference type="GO" id="GO:0003678">
    <property type="term" value="F:DNA helicase activity"/>
    <property type="evidence" value="ECO:0007669"/>
    <property type="project" value="UniProtKB-EC"/>
</dbReference>
<proteinExistence type="inferred from homology"/>
<dbReference type="InParanoid" id="A8NRR5"/>
<protein>
    <submittedName>
        <fullName evidence="10">Helicase sen1</fullName>
    </submittedName>
</protein>
<dbReference type="InterPro" id="IPR056474">
    <property type="entry name" value="SEN1_barrel"/>
</dbReference>
<evidence type="ECO:0000256" key="8">
    <source>
        <dbReference type="SAM" id="MobiDB-lite"/>
    </source>
</evidence>
<dbReference type="SUPFAM" id="SSF48371">
    <property type="entry name" value="ARM repeat"/>
    <property type="match status" value="1"/>
</dbReference>
<dbReference type="OMA" id="TYRFFNV"/>
<feature type="region of interest" description="Disordered" evidence="8">
    <location>
        <begin position="1813"/>
        <end position="1960"/>
    </location>
</feature>
<keyword evidence="11" id="KW-1185">Reference proteome</keyword>
<sequence length="1960" mass="217227">MSTKNRGKSIDALLENLRDNPADNASASDDVLGRVYDYLIKDVSAKPGDLHWFCDKASRTTVAAASFLLRLFGFDGPLVEEWKKHFHRCLSSCAFCVESLECIKISARSTYFGAYTKEILDTFFQKFEAWELTRVLADLETRGFSTAPISRNQGRTLAEVPPPLLYRILANWTVFTDSNVQAILHAFVPDSAVPDWPSNHCPPGLIISMSDDSQKLREWACRQLPSLELAIMSLEKFTPSYVKAFRALTAAIQSQSNPASPISTVQLSSDPIILWSAFSTVLRLVPADWILSNRNQNLDLRHLVTSHLHDTGPHLINVLKSLFFLFKRLGKNFWTGEAHDFPQVCFDSMKDNQAFLELFHGKDRARILPGISEFLYTLHGTGAYGEVLAKAVDLLCRELQHERFADARPPIMAAGVRLLTSVIERSGKDKEARYDDDLRNTLDIHGLALVGVAYGRSHTSNDWAETRKSARHLFNLIFGRDSTRILSTVDRVCDIMNGVLPQSEGPSIPAPAICSSLWKEVHSAIQARDDTAIANVVLASAQTSHLSVLTKTSYHKIERVEAHGQGTIAGAEAIDSINAALAGTRSGFLDAISRFTNSSLSTTAMNLLAKPEVGRAVISLLLSPMPDCQTAAQSIIGLAFDVDVRMDCFRAMFSNLPIITFEGLTDFLTTFQEHANKVPEACTLSTSLVRCFNDVLEVLCSSPDGLLLSKTFLRPGDPQGPASRLLSFWKLLTTCITTIFKHTPVWSSFYKAKEMTVWMRDALILGRDIVGQWRLVESAINSDSAKPSKGLSHAGKEIVACFKAMLPQFFKWLRLTDEELLYQSLAIIRKLLQVLQETDEKPDNTTLERLQRFVASARNDKEQKKSRLDPASLMELGEALYQFDAHSDGDDDGDEIEIISHVKPPKKEKVDKRAVKPVVKEEKKVEVPAHVQQQRLLNKQLSSSKGKQSTFDSRQKQLNFKSLKDDEAKIKAASKLPKFKKIAQPTASTSKPGPKPEAASSTKTSNPPQSSEAEESSDDDDPGAALAALTAGPQLPKSPKIRKEQRRTIQMMDASTAPNPKAERIEQAKKDRQKALRLRPDISNLHKIILSWDYKHSGPYPPSGNWDPDILQQVPEEFRDYAQYHRIFEPLLLLECWAQILGTKKEVPPSYLFTVASKQYVSDWIDMDFSATDPIPNDWDLSDVDIVLLESPDGEKTVMGKAVTFRKGQMGAVATIRCYGQLTDPGMTISTPWKISKLYSLSTINREYGALLSLPHIESQRDQIFHAKAARMPDIDPAEVEKAMSTYKINEPQATAIIGAMASTGFVLIQGPPGTGKTSTICALVARFMSRRAIPITAPGSKEVPAKPKILICAPSNAAIDEIAQRLKAKYCDGDPVKKLSIVRMGAQGSIGSAVKGVSLDSLVQDKIQEETGNQGFPTEELNRQISMLKMEMESLKHARDEKLKEMTNLQNNYARHNALDQETQAMGRKRQALAAELNKLRDKLKSDGRSMEALRRKARFEIIRDADVICSTLSGSGHEALLDQTFEMVIIDEAAQAVELSSLIPLKYESKRCIMVGDPQQLPPTVISQQAASKKYDQSLFQRFFKKSPKAVHLLSIQYRMHPEISRFPSKAFYNDRIQDGPNMKELTARPWHAEPLLGIYKIFNVNGNAEEGPQNSLKNRAEVEVATALYRRLSTQFREFGLERKIGIVSPYRAQIKELERSFFQAFGQSVLDEIDFNTVDGFQGQEKDIIILSCVRGGPGVKSIGFMADVRRLNVAITRAKSALFILGNVPTLERSESIWKQAIADARERNLIVNVDSKTFTQPSAMTSVPVMKALKTPSRKKPRLSGPDNLPSQSQNLPAGLATPKALKNSMKKGFNPPPTAASLPNKPAQPVASASGSSSSPRPKLKRPAEDDGPNGLPPKPRNGPGPGNGPRPPPPKRAKTGMSMFIPKKKKKVSHRSSFATSVSLTPRPVAMI</sequence>
<evidence type="ECO:0000256" key="7">
    <source>
        <dbReference type="SAM" id="Coils"/>
    </source>
</evidence>
<feature type="compositionally biased region" description="Polar residues" evidence="8">
    <location>
        <begin position="1943"/>
        <end position="1952"/>
    </location>
</feature>
<feature type="compositionally biased region" description="Polar residues" evidence="8">
    <location>
        <begin position="931"/>
        <end position="957"/>
    </location>
</feature>
<dbReference type="GO" id="GO:0016604">
    <property type="term" value="C:nuclear body"/>
    <property type="evidence" value="ECO:0007669"/>
    <property type="project" value="TreeGrafter"/>
</dbReference>
<dbReference type="InterPro" id="IPR016024">
    <property type="entry name" value="ARM-type_fold"/>
</dbReference>
<dbReference type="GO" id="GO:0005524">
    <property type="term" value="F:ATP binding"/>
    <property type="evidence" value="ECO:0007669"/>
    <property type="project" value="UniProtKB-KW"/>
</dbReference>
<organism evidence="10 11">
    <name type="scientific">Coprinopsis cinerea (strain Okayama-7 / 130 / ATCC MYA-4618 / FGSC 9003)</name>
    <name type="common">Inky cap fungus</name>
    <name type="synonym">Hormographiella aspergillata</name>
    <dbReference type="NCBI Taxonomy" id="240176"/>
    <lineage>
        <taxon>Eukaryota</taxon>
        <taxon>Fungi</taxon>
        <taxon>Dikarya</taxon>
        <taxon>Basidiomycota</taxon>
        <taxon>Agaricomycotina</taxon>
        <taxon>Agaricomycetes</taxon>
        <taxon>Agaricomycetidae</taxon>
        <taxon>Agaricales</taxon>
        <taxon>Agaricineae</taxon>
        <taxon>Psathyrellaceae</taxon>
        <taxon>Coprinopsis</taxon>
    </lineage>
</organism>
<dbReference type="SMART" id="SM00487">
    <property type="entry name" value="DEXDc"/>
    <property type="match status" value="1"/>
</dbReference>
<feature type="compositionally biased region" description="Pro residues" evidence="8">
    <location>
        <begin position="1902"/>
        <end position="1920"/>
    </location>
</feature>
<evidence type="ECO:0000256" key="4">
    <source>
        <dbReference type="ARBA" id="ARBA00022806"/>
    </source>
</evidence>
<feature type="compositionally biased region" description="Acidic residues" evidence="8">
    <location>
        <begin position="1012"/>
        <end position="1022"/>
    </location>
</feature>